<dbReference type="InterPro" id="IPR007737">
    <property type="entry name" value="Mga_HTH"/>
</dbReference>
<proteinExistence type="predicted"/>
<reference evidence="3" key="3">
    <citation type="submission" date="2024-03" db="EMBL/GenBank/DDBJ databases">
        <title>The Genome Sequence of Enterococcus sp. DIV0238c.</title>
        <authorList>
            <consortium name="The Broad Institute Genomics Platform"/>
            <consortium name="The Broad Institute Microbial Omics Core"/>
            <consortium name="The Broad Institute Genomic Center for Infectious Diseases"/>
            <person name="Earl A."/>
            <person name="Manson A."/>
            <person name="Gilmore M."/>
            <person name="Schwartman J."/>
            <person name="Shea T."/>
            <person name="Abouelleil A."/>
            <person name="Cao P."/>
            <person name="Chapman S."/>
            <person name="Cusick C."/>
            <person name="Young S."/>
            <person name="Neafsey D."/>
            <person name="Nusbaum C."/>
            <person name="Birren B."/>
        </authorList>
    </citation>
    <scope>NUCLEOTIDE SEQUENCE</scope>
    <source>
        <strain evidence="3">9D6_DIV0238</strain>
    </source>
</reference>
<reference evidence="2" key="1">
    <citation type="submission" date="2017-05" db="EMBL/GenBank/DDBJ databases">
        <title>The Genome Sequence of Enterococcus sp. 9D6_DIV0238.</title>
        <authorList>
            <consortium name="The Broad Institute Genomics Platform"/>
            <consortium name="The Broad Institute Genomic Center for Infectious Diseases"/>
            <person name="Earl A."/>
            <person name="Manson A."/>
            <person name="Schwartman J."/>
            <person name="Gilmore M."/>
            <person name="Abouelleil A."/>
            <person name="Cao P."/>
            <person name="Chapman S."/>
            <person name="Cusick C."/>
            <person name="Shea T."/>
            <person name="Young S."/>
            <person name="Neafsey D."/>
            <person name="Nusbaum C."/>
            <person name="Birren B."/>
        </authorList>
    </citation>
    <scope>NUCLEOTIDE SEQUENCE [LARGE SCALE GENOMIC DNA]</scope>
    <source>
        <strain evidence="2">9D6_DIV0238</strain>
    </source>
</reference>
<organism evidence="2">
    <name type="scientific">Candidatus Enterococcus dunnyi</name>
    <dbReference type="NCBI Taxonomy" id="1834192"/>
    <lineage>
        <taxon>Bacteria</taxon>
        <taxon>Bacillati</taxon>
        <taxon>Bacillota</taxon>
        <taxon>Bacilli</taxon>
        <taxon>Lactobacillales</taxon>
        <taxon>Enterococcaceae</taxon>
        <taxon>Enterococcus</taxon>
    </lineage>
</organism>
<evidence type="ECO:0000259" key="1">
    <source>
        <dbReference type="Pfam" id="PF05043"/>
    </source>
</evidence>
<name>A0A200JD13_9ENTE</name>
<keyword evidence="4" id="KW-1185">Reference proteome</keyword>
<dbReference type="EMBL" id="CP147246">
    <property type="protein sequence ID" value="WYJ95279.1"/>
    <property type="molecule type" value="Genomic_DNA"/>
</dbReference>
<evidence type="ECO:0000313" key="3">
    <source>
        <dbReference type="EMBL" id="WYJ95279.1"/>
    </source>
</evidence>
<dbReference type="AlphaFoldDB" id="A0A200JD13"/>
<sequence length="503" mass="59018">MLDAMMLENTDKRKLTLFRLLTLFSDKRYSIKFFESKLDYSYSRVVYLLELIQQDLTDMTGKKVDLLTKNGVHHKQNITYDMYYQYLITQSIPYKLLISLLYFPEDNLDRFCDKHYQSRTTVVRKSKLLIDYFKHFTIRVNISQLSLSGDERIIRILFYNLIWMTTQGTNLPKIKRNPITYDEVSKIVSPYFPDTFSYGARKQISLMLDIVYLRIRKGNVLTEKTEIEPYISVPEVYTITHFGNLIKDPDALAAEAQFAAFLLIASPNFFREGEHRLLLLDSYLEKHSNSATKLLEEFTVFFRDKFMPIGFSWNNEVILFGNVANILFSHSIIQQRFPTLFHLTDNNIYSKNKYYYQLFTEFKALFQKISNRKNYAWLKTNIDALSDTLSALLVPLYESFLGNNLIRIALVAESNYLLVEPLTQFIKDIPFVQLVAYKYGEFSSFDFMVTTSSFLIPEDCPLPSFVFRFSADSDEQYLSLYQAIKDVHNQKGSNLIQQKKTNI</sequence>
<reference evidence="3" key="2">
    <citation type="submission" date="2017-05" db="EMBL/GenBank/DDBJ databases">
        <authorList>
            <consortium name="The Broad Institute Genomics Platform"/>
            <consortium name="The Broad Institute Genomic Center for Infectious Diseases"/>
            <person name="Earl A."/>
            <person name="Manson A."/>
            <person name="Schwartman J."/>
            <person name="Gilmore M."/>
            <person name="Abouelleil A."/>
            <person name="Cao P."/>
            <person name="Chapman S."/>
            <person name="Cusick C."/>
            <person name="Shea T."/>
            <person name="Young S."/>
            <person name="Neafsey D."/>
            <person name="Nusbaum C."/>
            <person name="Birren B."/>
        </authorList>
    </citation>
    <scope>NUCLEOTIDE SEQUENCE</scope>
    <source>
        <strain evidence="3">9D6_DIV0238</strain>
    </source>
</reference>
<protein>
    <recommendedName>
        <fullName evidence="1">Mga helix-turn-helix domain-containing protein</fullName>
    </recommendedName>
</protein>
<dbReference type="Proteomes" id="UP000196151">
    <property type="component" value="Chromosome"/>
</dbReference>
<gene>
    <name evidence="2" type="ORF">A5889_000226</name>
    <name evidence="3" type="ORF">A5889_002827</name>
</gene>
<dbReference type="EMBL" id="NIBQ01000001">
    <property type="protein sequence ID" value="OUZ34751.1"/>
    <property type="molecule type" value="Genomic_DNA"/>
</dbReference>
<dbReference type="Pfam" id="PF05043">
    <property type="entry name" value="Mga"/>
    <property type="match status" value="1"/>
</dbReference>
<feature type="domain" description="Mga helix-turn-helix" evidence="1">
    <location>
        <begin position="78"/>
        <end position="161"/>
    </location>
</feature>
<dbReference type="OrthoDB" id="2183236at2"/>
<dbReference type="RefSeq" id="WP_087639445.1">
    <property type="nucleotide sequence ID" value="NZ_CP147246.1"/>
</dbReference>
<accession>A0A200JD13</accession>
<evidence type="ECO:0000313" key="2">
    <source>
        <dbReference type="EMBL" id="OUZ34751.1"/>
    </source>
</evidence>
<evidence type="ECO:0000313" key="4">
    <source>
        <dbReference type="Proteomes" id="UP000196151"/>
    </source>
</evidence>